<organism evidence="8 9">
    <name type="scientific">Sphingomicrobium sediminis</name>
    <dbReference type="NCBI Taxonomy" id="2950949"/>
    <lineage>
        <taxon>Bacteria</taxon>
        <taxon>Pseudomonadati</taxon>
        <taxon>Pseudomonadota</taxon>
        <taxon>Alphaproteobacteria</taxon>
        <taxon>Sphingomonadales</taxon>
        <taxon>Sphingomonadaceae</taxon>
        <taxon>Sphingomicrobium</taxon>
    </lineage>
</organism>
<comment type="similarity">
    <text evidence="2 7">Belongs to the UPF0114 family.</text>
</comment>
<dbReference type="EMBL" id="JAMSHT010000001">
    <property type="protein sequence ID" value="MCM8558335.1"/>
    <property type="molecule type" value="Genomic_DNA"/>
</dbReference>
<keyword evidence="4 7" id="KW-0812">Transmembrane</keyword>
<feature type="transmembrane region" description="Helical" evidence="7">
    <location>
        <begin position="20"/>
        <end position="41"/>
    </location>
</feature>
<feature type="transmembrane region" description="Helical" evidence="7">
    <location>
        <begin position="146"/>
        <end position="164"/>
    </location>
</feature>
<sequence length="173" mass="18848">MTDLTKVEQTTETLLFQSRWLAAPIYLGLVFGLILLLVAFFNKLAAVIPELLTLKPDAAILHVLTFIDLALIANLLLIVIFSGYESFVSKFDVKDHPDRPDWISQVGFSGLKLKLFASLVAISGIELLKAFMAARATGEVLPSLPWLIGIHAVFLLSVLVTALASKLRGSATN</sequence>
<evidence type="ECO:0000256" key="7">
    <source>
        <dbReference type="HAMAP-Rule" id="MF_00143"/>
    </source>
</evidence>
<evidence type="ECO:0000256" key="1">
    <source>
        <dbReference type="ARBA" id="ARBA00004651"/>
    </source>
</evidence>
<accession>A0A9X2EIW4</accession>
<evidence type="ECO:0000256" key="3">
    <source>
        <dbReference type="ARBA" id="ARBA00022475"/>
    </source>
</evidence>
<dbReference type="GO" id="GO:0005886">
    <property type="term" value="C:plasma membrane"/>
    <property type="evidence" value="ECO:0007669"/>
    <property type="project" value="UniProtKB-SubCell"/>
</dbReference>
<gene>
    <name evidence="8" type="ORF">NDO55_10950</name>
</gene>
<dbReference type="InterPro" id="IPR005134">
    <property type="entry name" value="UPF0114"/>
</dbReference>
<evidence type="ECO:0000313" key="8">
    <source>
        <dbReference type="EMBL" id="MCM8558335.1"/>
    </source>
</evidence>
<reference evidence="8" key="1">
    <citation type="submission" date="2022-06" db="EMBL/GenBank/DDBJ databases">
        <title>Sphingomicrobium sedimins sp. nov., a marine bacterium isolated from tidal flat.</title>
        <authorList>
            <person name="Kim C.-H."/>
            <person name="Yoo Y."/>
            <person name="Kim J.-J."/>
        </authorList>
    </citation>
    <scope>NUCLEOTIDE SEQUENCE</scope>
    <source>
        <strain evidence="8">GRR-S6-50</strain>
    </source>
</reference>
<evidence type="ECO:0000256" key="5">
    <source>
        <dbReference type="ARBA" id="ARBA00022989"/>
    </source>
</evidence>
<comment type="subcellular location">
    <subcellularLocation>
        <location evidence="1 7">Cell membrane</location>
        <topology evidence="1 7">Multi-pass membrane protein</topology>
    </subcellularLocation>
</comment>
<proteinExistence type="inferred from homology"/>
<feature type="transmembrane region" description="Helical" evidence="7">
    <location>
        <begin position="61"/>
        <end position="84"/>
    </location>
</feature>
<comment type="caution">
    <text evidence="8">The sequence shown here is derived from an EMBL/GenBank/DDBJ whole genome shotgun (WGS) entry which is preliminary data.</text>
</comment>
<dbReference type="RefSeq" id="WP_252115152.1">
    <property type="nucleotide sequence ID" value="NZ_JAMSHT010000001.1"/>
</dbReference>
<dbReference type="PANTHER" id="PTHR38596:SF1">
    <property type="entry name" value="UPF0114 PROTEIN YQHA"/>
    <property type="match status" value="1"/>
</dbReference>
<dbReference type="NCBIfam" id="TIGR00645">
    <property type="entry name" value="HI0507"/>
    <property type="match status" value="1"/>
</dbReference>
<evidence type="ECO:0000256" key="6">
    <source>
        <dbReference type="ARBA" id="ARBA00023136"/>
    </source>
</evidence>
<evidence type="ECO:0000313" key="9">
    <source>
        <dbReference type="Proteomes" id="UP001155128"/>
    </source>
</evidence>
<keyword evidence="6 7" id="KW-0472">Membrane</keyword>
<evidence type="ECO:0000256" key="2">
    <source>
        <dbReference type="ARBA" id="ARBA00005774"/>
    </source>
</evidence>
<name>A0A9X2EIW4_9SPHN</name>
<protein>
    <recommendedName>
        <fullName evidence="7">UPF0114 protein NDO55_10950</fullName>
    </recommendedName>
</protein>
<keyword evidence="3 7" id="KW-1003">Cell membrane</keyword>
<dbReference type="Pfam" id="PF03350">
    <property type="entry name" value="UPF0114"/>
    <property type="match status" value="1"/>
</dbReference>
<dbReference type="AlphaFoldDB" id="A0A9X2EIW4"/>
<dbReference type="HAMAP" id="MF_00143">
    <property type="entry name" value="UPF0114"/>
    <property type="match status" value="1"/>
</dbReference>
<dbReference type="InterPro" id="IPR020761">
    <property type="entry name" value="UPF0114_bac"/>
</dbReference>
<feature type="transmembrane region" description="Helical" evidence="7">
    <location>
        <begin position="115"/>
        <end position="134"/>
    </location>
</feature>
<keyword evidence="5 7" id="KW-1133">Transmembrane helix</keyword>
<keyword evidence="9" id="KW-1185">Reference proteome</keyword>
<dbReference type="Proteomes" id="UP001155128">
    <property type="component" value="Unassembled WGS sequence"/>
</dbReference>
<evidence type="ECO:0000256" key="4">
    <source>
        <dbReference type="ARBA" id="ARBA00022692"/>
    </source>
</evidence>
<dbReference type="PANTHER" id="PTHR38596">
    <property type="entry name" value="UPF0114 PROTEIN YQHA"/>
    <property type="match status" value="1"/>
</dbReference>